<comment type="caution">
    <text evidence="2">The sequence shown here is derived from an EMBL/GenBank/DDBJ whole genome shotgun (WGS) entry which is preliminary data.</text>
</comment>
<dbReference type="PANTHER" id="PTHR37426:SF1">
    <property type="entry name" value="RIBOSOMAL RNA LARGE SUBUNIT METHYLTRANSFERASE J"/>
    <property type="match status" value="1"/>
</dbReference>
<feature type="binding site" evidence="1">
    <location>
        <position position="41"/>
    </location>
    <ligand>
        <name>S-adenosyl-L-methionine</name>
        <dbReference type="ChEBI" id="CHEBI:59789"/>
    </ligand>
</feature>
<keyword evidence="1" id="KW-0949">S-adenosyl-L-methionine</keyword>
<dbReference type="GO" id="GO:0005829">
    <property type="term" value="C:cytosol"/>
    <property type="evidence" value="ECO:0007669"/>
    <property type="project" value="TreeGrafter"/>
</dbReference>
<keyword evidence="1" id="KW-0694">RNA-binding</keyword>
<dbReference type="Pfam" id="PF04378">
    <property type="entry name" value="RsmJ"/>
    <property type="match status" value="1"/>
</dbReference>
<feature type="site" description="Interaction with substrate rRNA" evidence="1">
    <location>
        <position position="3"/>
    </location>
</feature>
<evidence type="ECO:0000256" key="1">
    <source>
        <dbReference type="HAMAP-Rule" id="MF_00934"/>
    </source>
</evidence>
<dbReference type="Proteomes" id="UP001165667">
    <property type="component" value="Unassembled WGS sequence"/>
</dbReference>
<comment type="similarity">
    <text evidence="1">Belongs to the RlmJ family.</text>
</comment>
<gene>
    <name evidence="1 2" type="primary">rlmJ</name>
    <name evidence="2" type="ORF">M8523_00200</name>
</gene>
<protein>
    <recommendedName>
        <fullName evidence="1">Ribosomal RNA large subunit methyltransferase J</fullName>
        <ecNumber evidence="1">2.1.1.266</ecNumber>
    </recommendedName>
    <alternativeName>
        <fullName evidence="1">23S rRNA (adenine(2030)-N6)-methyltransferase</fullName>
    </alternativeName>
    <alternativeName>
        <fullName evidence="1">23S rRNA m6A2030 methyltransferase</fullName>
    </alternativeName>
</protein>
<reference evidence="2" key="1">
    <citation type="submission" date="2022-05" db="EMBL/GenBank/DDBJ databases">
        <authorList>
            <person name="Pankratov T."/>
        </authorList>
    </citation>
    <scope>NUCLEOTIDE SEQUENCE</scope>
    <source>
        <strain evidence="2">BP6-180914</strain>
    </source>
</reference>
<keyword evidence="1" id="KW-0808">Transferase</keyword>
<dbReference type="GO" id="GO:0036307">
    <property type="term" value="F:23S rRNA (adenine(2030)-N(6))-methyltransferase activity"/>
    <property type="evidence" value="ECO:0007669"/>
    <property type="project" value="UniProtKB-UniRule"/>
</dbReference>
<name>A0AA42CGB9_9HYPH</name>
<dbReference type="EC" id="2.1.1.266" evidence="1"/>
<dbReference type="RefSeq" id="WP_282582807.1">
    <property type="nucleotide sequence ID" value="NZ_JAMOIM010000001.1"/>
</dbReference>
<feature type="binding site" evidence="1">
    <location>
        <position position="166"/>
    </location>
    <ligand>
        <name>S-adenosyl-L-methionine</name>
        <dbReference type="ChEBI" id="CHEBI:59789"/>
    </ligand>
</feature>
<dbReference type="InterPro" id="IPR029063">
    <property type="entry name" value="SAM-dependent_MTases_sf"/>
</dbReference>
<dbReference type="GO" id="GO:0070475">
    <property type="term" value="P:rRNA base methylation"/>
    <property type="evidence" value="ECO:0007669"/>
    <property type="project" value="UniProtKB-UniRule"/>
</dbReference>
<comment type="function">
    <text evidence="1">Specifically methylates the adenine in position 2030 of 23S rRNA.</text>
</comment>
<keyword evidence="1" id="KW-0489">Methyltransferase</keyword>
<proteinExistence type="inferred from homology"/>
<evidence type="ECO:0000313" key="3">
    <source>
        <dbReference type="Proteomes" id="UP001165667"/>
    </source>
</evidence>
<feature type="active site" description="Proton acceptor" evidence="1">
    <location>
        <position position="166"/>
    </location>
</feature>
<evidence type="ECO:0000313" key="2">
    <source>
        <dbReference type="EMBL" id="MCW6506438.1"/>
    </source>
</evidence>
<dbReference type="SUPFAM" id="SSF53335">
    <property type="entry name" value="S-adenosyl-L-methionine-dependent methyltransferases"/>
    <property type="match status" value="1"/>
</dbReference>
<organism evidence="2 3">
    <name type="scientific">Lichenifustis flavocetrariae</name>
    <dbReference type="NCBI Taxonomy" id="2949735"/>
    <lineage>
        <taxon>Bacteria</taxon>
        <taxon>Pseudomonadati</taxon>
        <taxon>Pseudomonadota</taxon>
        <taxon>Alphaproteobacteria</taxon>
        <taxon>Hyphomicrobiales</taxon>
        <taxon>Lichenihabitantaceae</taxon>
        <taxon>Lichenifustis</taxon>
    </lineage>
</organism>
<comment type="subunit">
    <text evidence="1">Monomer.</text>
</comment>
<dbReference type="InterPro" id="IPR007473">
    <property type="entry name" value="RlmJ"/>
</dbReference>
<dbReference type="PANTHER" id="PTHR37426">
    <property type="entry name" value="RIBOSOMAL RNA LARGE SUBUNIT METHYLTRANSFERASE J"/>
    <property type="match status" value="1"/>
</dbReference>
<dbReference type="Gene3D" id="3.40.50.150">
    <property type="entry name" value="Vaccinia Virus protein VP39"/>
    <property type="match status" value="1"/>
</dbReference>
<dbReference type="HAMAP" id="MF_00934">
    <property type="entry name" value="23SrRNA_methyltr_J"/>
    <property type="match status" value="1"/>
</dbReference>
<keyword evidence="3" id="KW-1185">Reference proteome</keyword>
<dbReference type="AlphaFoldDB" id="A0AA42CGB9"/>
<feature type="binding site" evidence="1">
    <location>
        <position position="18"/>
    </location>
    <ligand>
        <name>S-adenosyl-L-methionine</name>
        <dbReference type="ChEBI" id="CHEBI:59789"/>
    </ligand>
</feature>
<comment type="catalytic activity">
    <reaction evidence="1">
        <text>adenosine(2030) in 23S rRNA + S-adenosyl-L-methionine = N(6)-methyladenosine(2030) in 23S rRNA + S-adenosyl-L-homocysteine + H(+)</text>
        <dbReference type="Rhea" id="RHEA:43736"/>
        <dbReference type="Rhea" id="RHEA-COMP:10668"/>
        <dbReference type="Rhea" id="RHEA-COMP:10669"/>
        <dbReference type="ChEBI" id="CHEBI:15378"/>
        <dbReference type="ChEBI" id="CHEBI:57856"/>
        <dbReference type="ChEBI" id="CHEBI:59789"/>
        <dbReference type="ChEBI" id="CHEBI:74411"/>
        <dbReference type="ChEBI" id="CHEBI:74449"/>
        <dbReference type="EC" id="2.1.1.266"/>
    </reaction>
</comment>
<feature type="binding site" evidence="1">
    <location>
        <begin position="145"/>
        <end position="146"/>
    </location>
    <ligand>
        <name>S-adenosyl-L-methionine</name>
        <dbReference type="ChEBI" id="CHEBI:59789"/>
    </ligand>
</feature>
<keyword evidence="1" id="KW-0698">rRNA processing</keyword>
<dbReference type="GO" id="GO:0003723">
    <property type="term" value="F:RNA binding"/>
    <property type="evidence" value="ECO:0007669"/>
    <property type="project" value="UniProtKB-UniRule"/>
</dbReference>
<dbReference type="EMBL" id="JAMOIM010000001">
    <property type="protein sequence ID" value="MCW6506438.1"/>
    <property type="molecule type" value="Genomic_DNA"/>
</dbReference>
<accession>A0AA42CGB9</accession>
<feature type="binding site" evidence="1">
    <location>
        <position position="102"/>
    </location>
    <ligand>
        <name>S-adenosyl-L-methionine</name>
        <dbReference type="ChEBI" id="CHEBI:59789"/>
    </ligand>
</feature>
<feature type="binding site" evidence="1">
    <location>
        <position position="120"/>
    </location>
    <ligand>
        <name>S-adenosyl-L-methionine</name>
        <dbReference type="ChEBI" id="CHEBI:59789"/>
    </ligand>
</feature>
<sequence>MNYRHAFHAGNFADVFKHLLLSRILVYLIRKPAPLRFIDTHAGIGFYDLAGTEAAKTGEWRTGIGRLDATKATPAVAALLDPYLAAVGARTTDGRPLFYPGSPGIAQHLLRPGDRLLLCERHPEDAIALKSVMGRDKRVKVLASDGYATLKASVPPPERRGLVLMDPPFEERDEFDTLAMSLASATRKWATGTYAIWYPIKEAAQVAAFQAQMATLGLARHCTIEILRDAAAGAPALRGCGLFVVNPPYLLAEEAALLLPFICGIFDDAALPPFNGAIRTEAGQLTRF</sequence>